<comment type="caution">
    <text evidence="1">The sequence shown here is derived from an EMBL/GenBank/DDBJ whole genome shotgun (WGS) entry which is preliminary data.</text>
</comment>
<dbReference type="RefSeq" id="WP_184195126.1">
    <property type="nucleotide sequence ID" value="NZ_JACIIV010000003.1"/>
</dbReference>
<dbReference type="AlphaFoldDB" id="A0A841LBB4"/>
<accession>A0A841LBB4</accession>
<dbReference type="SUPFAM" id="SSF53756">
    <property type="entry name" value="UDP-Glycosyltransferase/glycogen phosphorylase"/>
    <property type="match status" value="1"/>
</dbReference>
<evidence type="ECO:0000313" key="1">
    <source>
        <dbReference type="EMBL" id="MBB6226442.1"/>
    </source>
</evidence>
<proteinExistence type="predicted"/>
<dbReference type="Proteomes" id="UP000538147">
    <property type="component" value="Unassembled WGS sequence"/>
</dbReference>
<evidence type="ECO:0008006" key="3">
    <source>
        <dbReference type="Google" id="ProtNLM"/>
    </source>
</evidence>
<dbReference type="Gene3D" id="3.40.50.2000">
    <property type="entry name" value="Glycogen Phosphorylase B"/>
    <property type="match status" value="1"/>
</dbReference>
<sequence>MMLHAGGAVVTVLGFRRDAAAPPTVGGARTIDLGRTRDGRLVHRAWAVLLVALRPAAVRAATADADVLMARNLETLLLAVRVRGTRRLVYECLDIHRSLLGNGVVARGIQAIERRLLAAVDLVLTSSPRFADDYFRDRRSLAAPIRLVENKVLAIDAGSVPAAVDRAGAGPPWVIGWFGMLRCRRSLKALTALVRNSAGQVRVVLAGVPSEQEVGDLAAHVAGVPGMTFLGRYRPSGLPRLYGRVHFAWAIDHFEEGLNSAWLLPNRLYEALAHGAVPIAIDSVETGAWLERHGVGLTIAEDDDVVDLLRAMTPGRLASARAAVDALPRSAVTAGIGECRALLDAIAGTRIPELPARVRNAVPQS</sequence>
<dbReference type="EMBL" id="JACIIV010000003">
    <property type="protein sequence ID" value="MBB6226442.1"/>
    <property type="molecule type" value="Genomic_DNA"/>
</dbReference>
<organism evidence="1 2">
    <name type="scientific">Polymorphobacter multimanifer</name>
    <dbReference type="NCBI Taxonomy" id="1070431"/>
    <lineage>
        <taxon>Bacteria</taxon>
        <taxon>Pseudomonadati</taxon>
        <taxon>Pseudomonadota</taxon>
        <taxon>Alphaproteobacteria</taxon>
        <taxon>Sphingomonadales</taxon>
        <taxon>Sphingosinicellaceae</taxon>
        <taxon>Polymorphobacter</taxon>
    </lineage>
</organism>
<protein>
    <recommendedName>
        <fullName evidence="3">Glycosyltransferase</fullName>
    </recommendedName>
</protein>
<name>A0A841LBB4_9SPHN</name>
<reference evidence="1 2" key="1">
    <citation type="submission" date="2020-08" db="EMBL/GenBank/DDBJ databases">
        <title>Genomic Encyclopedia of Type Strains, Phase IV (KMG-IV): sequencing the most valuable type-strain genomes for metagenomic binning, comparative biology and taxonomic classification.</title>
        <authorList>
            <person name="Goeker M."/>
        </authorList>
    </citation>
    <scope>NUCLEOTIDE SEQUENCE [LARGE SCALE GENOMIC DNA]</scope>
    <source>
        <strain evidence="1 2">DSM 102189</strain>
    </source>
</reference>
<evidence type="ECO:0000313" key="2">
    <source>
        <dbReference type="Proteomes" id="UP000538147"/>
    </source>
</evidence>
<gene>
    <name evidence="1" type="ORF">FHS79_000596</name>
</gene>
<keyword evidence="2" id="KW-1185">Reference proteome</keyword>
<dbReference type="Gene3D" id="3.40.50.11010">
    <property type="match status" value="1"/>
</dbReference>